<evidence type="ECO:0000313" key="2">
    <source>
        <dbReference type="Proteomes" id="UP001059819"/>
    </source>
</evidence>
<accession>A0ABY5TZ37</accession>
<protein>
    <submittedName>
        <fullName evidence="1">Uncharacterized protein</fullName>
    </submittedName>
</protein>
<sequence>MKLKKIWAPISFLITAVPIGYAIVSTDVLNMPLFPAVSTPDSHDREYNRAIVTERFNNVKSIVEDILKDIDDNEKLKKKIPQEAINWFKNNKDIIEKIDEKIPNLDDNVLRSIRSLSDIVFEQDIFTFIRDEKKISKLVDDVKAILDRNGIKIDGILPNAPSGSTPSTT</sequence>
<reference evidence="1" key="1">
    <citation type="submission" date="2022-08" db="EMBL/GenBank/DDBJ databases">
        <title>Complete genome sequence of Mycoplasma cottewii type strain VIS.</title>
        <authorList>
            <person name="Spergser J."/>
        </authorList>
    </citation>
    <scope>NUCLEOTIDE SEQUENCE</scope>
    <source>
        <strain evidence="1">VIS</strain>
    </source>
</reference>
<keyword evidence="2" id="KW-1185">Reference proteome</keyword>
<dbReference type="RefSeq" id="WP_259430055.1">
    <property type="nucleotide sequence ID" value="NZ_CP103424.1"/>
</dbReference>
<dbReference type="Proteomes" id="UP001059819">
    <property type="component" value="Chromosome"/>
</dbReference>
<proteinExistence type="predicted"/>
<evidence type="ECO:0000313" key="1">
    <source>
        <dbReference type="EMBL" id="UWD34871.1"/>
    </source>
</evidence>
<name>A0ABY5TZ37_9MOLU</name>
<organism evidence="1 2">
    <name type="scientific">Mycoplasma cottewii</name>
    <dbReference type="NCBI Taxonomy" id="51364"/>
    <lineage>
        <taxon>Bacteria</taxon>
        <taxon>Bacillati</taxon>
        <taxon>Mycoplasmatota</taxon>
        <taxon>Mollicutes</taxon>
        <taxon>Mycoplasmataceae</taxon>
        <taxon>Mycoplasma</taxon>
    </lineage>
</organism>
<gene>
    <name evidence="1" type="ORF">NX779_03630</name>
</gene>
<dbReference type="EMBL" id="CP103424">
    <property type="protein sequence ID" value="UWD34871.1"/>
    <property type="molecule type" value="Genomic_DNA"/>
</dbReference>